<dbReference type="EMBL" id="UOFV01000526">
    <property type="protein sequence ID" value="VAX05267.1"/>
    <property type="molecule type" value="Genomic_DNA"/>
</dbReference>
<dbReference type="AlphaFoldDB" id="A0A3B1BKI6"/>
<proteinExistence type="predicted"/>
<name>A0A3B1BKI6_9ZZZZ</name>
<feature type="non-terminal residue" evidence="1">
    <location>
        <position position="1"/>
    </location>
</feature>
<organism evidence="1">
    <name type="scientific">hydrothermal vent metagenome</name>
    <dbReference type="NCBI Taxonomy" id="652676"/>
    <lineage>
        <taxon>unclassified sequences</taxon>
        <taxon>metagenomes</taxon>
        <taxon>ecological metagenomes</taxon>
    </lineage>
</organism>
<evidence type="ECO:0000313" key="1">
    <source>
        <dbReference type="EMBL" id="VAX05267.1"/>
    </source>
</evidence>
<protein>
    <submittedName>
        <fullName evidence="1">Uncharacterized protein</fullName>
    </submittedName>
</protein>
<sequence>SLVATGDMILVLHQETTFEALTGQEWIYSVAELEREAAISRGIVEPKQEELFTIPENIHKNIAVNQ</sequence>
<accession>A0A3B1BKI6</accession>
<gene>
    <name evidence="1" type="ORF">MNBD_GAMMA19-195</name>
</gene>
<reference evidence="1" key="1">
    <citation type="submission" date="2018-06" db="EMBL/GenBank/DDBJ databases">
        <authorList>
            <person name="Zhirakovskaya E."/>
        </authorList>
    </citation>
    <scope>NUCLEOTIDE SEQUENCE</scope>
</reference>